<reference evidence="12" key="1">
    <citation type="journal article" date="2021" name="bioRxiv">
        <title>Whole Genome Assembly and Annotation of Northern Wild Rice, Zizania palustris L., Supports a Whole Genome Duplication in the Zizania Genus.</title>
        <authorList>
            <person name="Haas M."/>
            <person name="Kono T."/>
            <person name="Macchietto M."/>
            <person name="Millas R."/>
            <person name="McGilp L."/>
            <person name="Shao M."/>
            <person name="Duquette J."/>
            <person name="Hirsch C.N."/>
            <person name="Kimball J."/>
        </authorList>
    </citation>
    <scope>NUCLEOTIDE SEQUENCE</scope>
    <source>
        <tissue evidence="12">Fresh leaf tissue</tissue>
    </source>
</reference>
<feature type="signal peptide" evidence="10">
    <location>
        <begin position="1"/>
        <end position="24"/>
    </location>
</feature>
<evidence type="ECO:0000313" key="12">
    <source>
        <dbReference type="EMBL" id="KAG8046885.1"/>
    </source>
</evidence>
<dbReference type="InterPro" id="IPR041846">
    <property type="entry name" value="ENL_dom"/>
</dbReference>
<evidence type="ECO:0000256" key="7">
    <source>
        <dbReference type="ARBA" id="ARBA00023180"/>
    </source>
</evidence>
<accession>A0A8J5RL27</accession>
<sequence length="202" mass="19758">MASRAVEATALVCAVLALAAAAEAKDLVVGGGGGGWKVPAQADALNKWAQVTRFQVGDNLVFRFDGAADAVLEVTKDDYGRCSTASPVATYKAAGGATVPLTRSGAHYFVSGAPGSCDKGERLIVVVMSDKHGGRSHGVSAQAPAPVPESQSPIAAGIAPAPAPATAPAPAPESGDAGRTVASGGLLLAAALLGAAATLAGF</sequence>
<feature type="chain" id="PRO_5035319505" description="Phytocyanin domain-containing protein" evidence="10">
    <location>
        <begin position="25"/>
        <end position="202"/>
    </location>
</feature>
<comment type="caution">
    <text evidence="12">The sequence shown here is derived from an EMBL/GenBank/DDBJ whole genome shotgun (WGS) entry which is preliminary data.</text>
</comment>
<keyword evidence="7" id="KW-0325">Glycoprotein</keyword>
<dbReference type="PANTHER" id="PTHR33021:SF197">
    <property type="entry name" value="EARLY NODULIN-LIKE PROTEIN 13"/>
    <property type="match status" value="1"/>
</dbReference>
<evidence type="ECO:0000256" key="4">
    <source>
        <dbReference type="ARBA" id="ARBA00022729"/>
    </source>
</evidence>
<comment type="subcellular location">
    <subcellularLocation>
        <location evidence="1">Endomembrane system</location>
    </subcellularLocation>
    <subcellularLocation>
        <location evidence="2">Membrane</location>
        <topology evidence="2">Lipid-anchor</topology>
        <topology evidence="2">GPI-anchor</topology>
    </subcellularLocation>
</comment>
<dbReference type="PANTHER" id="PTHR33021">
    <property type="entry name" value="BLUE COPPER PROTEIN"/>
    <property type="match status" value="1"/>
</dbReference>
<keyword evidence="4 10" id="KW-0732">Signal</keyword>
<dbReference type="Proteomes" id="UP000729402">
    <property type="component" value="Unassembled WGS sequence"/>
</dbReference>
<evidence type="ECO:0000256" key="3">
    <source>
        <dbReference type="ARBA" id="ARBA00022622"/>
    </source>
</evidence>
<dbReference type="CDD" id="cd11019">
    <property type="entry name" value="OsENODL1_like"/>
    <property type="match status" value="1"/>
</dbReference>
<keyword evidence="6" id="KW-1015">Disulfide bond</keyword>
<evidence type="ECO:0000256" key="10">
    <source>
        <dbReference type="SAM" id="SignalP"/>
    </source>
</evidence>
<feature type="region of interest" description="Disordered" evidence="9">
    <location>
        <begin position="135"/>
        <end position="178"/>
    </location>
</feature>
<keyword evidence="3" id="KW-0336">GPI-anchor</keyword>
<evidence type="ECO:0000256" key="6">
    <source>
        <dbReference type="ARBA" id="ARBA00023157"/>
    </source>
</evidence>
<proteinExistence type="predicted"/>
<dbReference type="GO" id="GO:0005886">
    <property type="term" value="C:plasma membrane"/>
    <property type="evidence" value="ECO:0007669"/>
    <property type="project" value="TreeGrafter"/>
</dbReference>
<dbReference type="InterPro" id="IPR039391">
    <property type="entry name" value="Phytocyanin-like"/>
</dbReference>
<organism evidence="12 13">
    <name type="scientific">Zizania palustris</name>
    <name type="common">Northern wild rice</name>
    <dbReference type="NCBI Taxonomy" id="103762"/>
    <lineage>
        <taxon>Eukaryota</taxon>
        <taxon>Viridiplantae</taxon>
        <taxon>Streptophyta</taxon>
        <taxon>Embryophyta</taxon>
        <taxon>Tracheophyta</taxon>
        <taxon>Spermatophyta</taxon>
        <taxon>Magnoliopsida</taxon>
        <taxon>Liliopsida</taxon>
        <taxon>Poales</taxon>
        <taxon>Poaceae</taxon>
        <taxon>BOP clade</taxon>
        <taxon>Oryzoideae</taxon>
        <taxon>Oryzeae</taxon>
        <taxon>Zizaniinae</taxon>
        <taxon>Zizania</taxon>
    </lineage>
</organism>
<evidence type="ECO:0000259" key="11">
    <source>
        <dbReference type="PROSITE" id="PS51485"/>
    </source>
</evidence>
<feature type="compositionally biased region" description="Pro residues" evidence="9">
    <location>
        <begin position="161"/>
        <end position="171"/>
    </location>
</feature>
<dbReference type="GO" id="GO:0009055">
    <property type="term" value="F:electron transfer activity"/>
    <property type="evidence" value="ECO:0007669"/>
    <property type="project" value="InterPro"/>
</dbReference>
<keyword evidence="8" id="KW-0449">Lipoprotein</keyword>
<evidence type="ECO:0000256" key="9">
    <source>
        <dbReference type="SAM" id="MobiDB-lite"/>
    </source>
</evidence>
<feature type="domain" description="Phytocyanin" evidence="11">
    <location>
        <begin position="25"/>
        <end position="129"/>
    </location>
</feature>
<keyword evidence="13" id="KW-1185">Reference proteome</keyword>
<dbReference type="GO" id="GO:0012505">
    <property type="term" value="C:endomembrane system"/>
    <property type="evidence" value="ECO:0007669"/>
    <property type="project" value="UniProtKB-SubCell"/>
</dbReference>
<dbReference type="OrthoDB" id="1937044at2759"/>
<dbReference type="GO" id="GO:0098552">
    <property type="term" value="C:side of membrane"/>
    <property type="evidence" value="ECO:0007669"/>
    <property type="project" value="UniProtKB-KW"/>
</dbReference>
<dbReference type="PROSITE" id="PS51485">
    <property type="entry name" value="PHYTOCYANIN"/>
    <property type="match status" value="1"/>
</dbReference>
<name>A0A8J5RL27_ZIZPA</name>
<evidence type="ECO:0000256" key="5">
    <source>
        <dbReference type="ARBA" id="ARBA00023136"/>
    </source>
</evidence>
<reference evidence="12" key="2">
    <citation type="submission" date="2021-02" db="EMBL/GenBank/DDBJ databases">
        <authorList>
            <person name="Kimball J.A."/>
            <person name="Haas M.W."/>
            <person name="Macchietto M."/>
            <person name="Kono T."/>
            <person name="Duquette J."/>
            <person name="Shao M."/>
        </authorList>
    </citation>
    <scope>NUCLEOTIDE SEQUENCE</scope>
    <source>
        <tissue evidence="12">Fresh leaf tissue</tissue>
    </source>
</reference>
<dbReference type="AlphaFoldDB" id="A0A8J5RL27"/>
<evidence type="ECO:0000313" key="13">
    <source>
        <dbReference type="Proteomes" id="UP000729402"/>
    </source>
</evidence>
<dbReference type="FunFam" id="2.60.40.420:FF:000034">
    <property type="entry name" value="Cupredoxin superfamily protein"/>
    <property type="match status" value="1"/>
</dbReference>
<evidence type="ECO:0000256" key="8">
    <source>
        <dbReference type="ARBA" id="ARBA00023288"/>
    </source>
</evidence>
<evidence type="ECO:0000256" key="2">
    <source>
        <dbReference type="ARBA" id="ARBA00004589"/>
    </source>
</evidence>
<dbReference type="EMBL" id="JAAALK010000290">
    <property type="protein sequence ID" value="KAG8046885.1"/>
    <property type="molecule type" value="Genomic_DNA"/>
</dbReference>
<dbReference type="InterPro" id="IPR003245">
    <property type="entry name" value="Phytocyanin_dom"/>
</dbReference>
<dbReference type="Pfam" id="PF02298">
    <property type="entry name" value="Cu_bind_like"/>
    <property type="match status" value="1"/>
</dbReference>
<protein>
    <recommendedName>
        <fullName evidence="11">Phytocyanin domain-containing protein</fullName>
    </recommendedName>
</protein>
<keyword evidence="5" id="KW-0472">Membrane</keyword>
<gene>
    <name evidence="12" type="ORF">GUJ93_ZPchr0008g11589</name>
</gene>
<evidence type="ECO:0000256" key="1">
    <source>
        <dbReference type="ARBA" id="ARBA00004308"/>
    </source>
</evidence>